<dbReference type="InterPro" id="IPR038287">
    <property type="entry name" value="Cse2_sf"/>
</dbReference>
<gene>
    <name evidence="1" type="ordered locus">Rmar_0482</name>
</gene>
<dbReference type="Proteomes" id="UP000002221">
    <property type="component" value="Chromosome"/>
</dbReference>
<dbReference type="AlphaFoldDB" id="D0MET4"/>
<evidence type="ECO:0000313" key="1">
    <source>
        <dbReference type="EMBL" id="ACY47384.1"/>
    </source>
</evidence>
<name>D0MET4_RHOM4</name>
<accession>D0MET4</accession>
<dbReference type="Gene3D" id="1.10.520.40">
    <property type="entry name" value="CRISPR-associated protein Cse2"/>
    <property type="match status" value="1"/>
</dbReference>
<evidence type="ECO:0000313" key="2">
    <source>
        <dbReference type="Proteomes" id="UP000002221"/>
    </source>
</evidence>
<dbReference type="HOGENOM" id="CLU_129686_0_0_10"/>
<dbReference type="RefSeq" id="WP_012842996.1">
    <property type="nucleotide sequence ID" value="NC_013501.1"/>
</dbReference>
<sequence>MKTQIQTEGPSITRGQAVGKAAGLLASEALSSGERAELRRIAFEAPFTPALWKVLFYLRDEGAPVRIGDEADERCWATLLMGMAHCIKLHDYQVPLGRALAEAGWSELRFTQLLRARGPQLAVFLRRMAQYLSAKNQLANWADVADLLFEQEGAKADTVRLRIARDYYARRYQQEREAA</sequence>
<dbReference type="CDD" id="cd09731">
    <property type="entry name" value="Cse2_I-E"/>
    <property type="match status" value="1"/>
</dbReference>
<reference evidence="1 2" key="1">
    <citation type="journal article" date="2009" name="Stand. Genomic Sci.">
        <title>Complete genome sequence of Rhodothermus marinus type strain (R-10).</title>
        <authorList>
            <person name="Nolan M."/>
            <person name="Tindall B.J."/>
            <person name="Pomrenke H."/>
            <person name="Lapidus A."/>
            <person name="Copeland A."/>
            <person name="Glavina Del Rio T."/>
            <person name="Lucas S."/>
            <person name="Chen F."/>
            <person name="Tice H."/>
            <person name="Cheng J.F."/>
            <person name="Saunders E."/>
            <person name="Han C."/>
            <person name="Bruce D."/>
            <person name="Goodwin L."/>
            <person name="Chain P."/>
            <person name="Pitluck S."/>
            <person name="Ovchinikova G."/>
            <person name="Pati A."/>
            <person name="Ivanova N."/>
            <person name="Mavromatis K."/>
            <person name="Chen A."/>
            <person name="Palaniappan K."/>
            <person name="Land M."/>
            <person name="Hauser L."/>
            <person name="Chang Y.J."/>
            <person name="Jeffries C.D."/>
            <person name="Brettin T."/>
            <person name="Goker M."/>
            <person name="Bristow J."/>
            <person name="Eisen J.A."/>
            <person name="Markowitz V."/>
            <person name="Hugenholtz P."/>
            <person name="Kyrpides N.C."/>
            <person name="Klenk H.P."/>
            <person name="Detter J.C."/>
        </authorList>
    </citation>
    <scope>NUCLEOTIDE SEQUENCE [LARGE SCALE GENOMIC DNA]</scope>
    <source>
        <strain evidence="2">ATCC 43812 / DSM 4252 / R-10</strain>
    </source>
</reference>
<dbReference type="NCBIfam" id="TIGR02548">
    <property type="entry name" value="casB_cse2"/>
    <property type="match status" value="1"/>
</dbReference>
<dbReference type="eggNOG" id="ENOG50314SD">
    <property type="taxonomic scope" value="Bacteria"/>
</dbReference>
<dbReference type="KEGG" id="rmr:Rmar_0482"/>
<dbReference type="OrthoDB" id="1494275at2"/>
<dbReference type="EMBL" id="CP001807">
    <property type="protein sequence ID" value="ACY47384.1"/>
    <property type="molecule type" value="Genomic_DNA"/>
</dbReference>
<organism evidence="1 2">
    <name type="scientific">Rhodothermus marinus (strain ATCC 43812 / DSM 4252 / R-10)</name>
    <name type="common">Rhodothermus obamensis</name>
    <dbReference type="NCBI Taxonomy" id="518766"/>
    <lineage>
        <taxon>Bacteria</taxon>
        <taxon>Pseudomonadati</taxon>
        <taxon>Rhodothermota</taxon>
        <taxon>Rhodothermia</taxon>
        <taxon>Rhodothermales</taxon>
        <taxon>Rhodothermaceae</taxon>
        <taxon>Rhodothermus</taxon>
    </lineage>
</organism>
<keyword evidence="2" id="KW-1185">Reference proteome</keyword>
<dbReference type="Pfam" id="PF09485">
    <property type="entry name" value="CRISPR_Cse2"/>
    <property type="match status" value="1"/>
</dbReference>
<dbReference type="STRING" id="518766.Rmar_0482"/>
<protein>
    <submittedName>
        <fullName evidence="1">CRISPR-associated protein, Cse2 family</fullName>
    </submittedName>
</protein>
<dbReference type="InterPro" id="IPR013382">
    <property type="entry name" value="CRISPR-assoc_prot_Cse2"/>
</dbReference>
<proteinExistence type="predicted"/>